<evidence type="ECO:0000256" key="3">
    <source>
        <dbReference type="ARBA" id="ARBA00023242"/>
    </source>
</evidence>
<dbReference type="Gene3D" id="1.10.10.10">
    <property type="entry name" value="Winged helix-like DNA-binding domain superfamily/Winged helix DNA-binding domain"/>
    <property type="match status" value="1"/>
</dbReference>
<evidence type="ECO:0000313" key="7">
    <source>
        <dbReference type="EMBL" id="KFD69606.1"/>
    </source>
</evidence>
<keyword evidence="3 4" id="KW-0539">Nucleus</keyword>
<evidence type="ECO:0000313" key="8">
    <source>
        <dbReference type="Proteomes" id="UP000030764"/>
    </source>
</evidence>
<dbReference type="GO" id="GO:0000981">
    <property type="term" value="F:DNA-binding transcription factor activity, RNA polymerase II-specific"/>
    <property type="evidence" value="ECO:0007669"/>
    <property type="project" value="TreeGrafter"/>
</dbReference>
<sequence>MSTTVDETDPDTFTNVYLSESVGFSADFADSDHYFNSVQVSSSKQGEEETSILVSNFDVEDQAGDNNSEQSGDGNVVVRPSKKAIKRSDKPPYSYIALIVMAIENAPSKRATLAEIYQFLQERFECFRGSYQGWKNSVRHNLSLNDCFVKLPKVAGRAGKGHYWTIEPSAACQFFFEDGSVRRKPRRLRSIKTSAYVDGINFAASENPTHIKYAQPKLEWNQNDLFTQTATCALGMDKNHSAALSLVPPCAPPVVHCAANGNLWMGPWLHSPAGNMSSMSSMQSPDEFAVHQGAYYSSNSYDISQNAQHLAPHLTFGTNQLSQVLPRSAFDAYSG</sequence>
<dbReference type="SMART" id="SM00339">
    <property type="entry name" value="FH"/>
    <property type="match status" value="1"/>
</dbReference>
<dbReference type="GO" id="GO:0001710">
    <property type="term" value="P:mesodermal cell fate commitment"/>
    <property type="evidence" value="ECO:0007669"/>
    <property type="project" value="UniProtKB-ARBA"/>
</dbReference>
<reference evidence="6 8" key="1">
    <citation type="journal article" date="2014" name="Nat. Genet.">
        <title>Genome and transcriptome of the porcine whipworm Trichuris suis.</title>
        <authorList>
            <person name="Jex A.R."/>
            <person name="Nejsum P."/>
            <person name="Schwarz E.M."/>
            <person name="Hu L."/>
            <person name="Young N.D."/>
            <person name="Hall R.S."/>
            <person name="Korhonen P.K."/>
            <person name="Liao S."/>
            <person name="Thamsborg S."/>
            <person name="Xia J."/>
            <person name="Xu P."/>
            <person name="Wang S."/>
            <person name="Scheerlinck J.P."/>
            <person name="Hofmann A."/>
            <person name="Sternberg P.W."/>
            <person name="Wang J."/>
            <person name="Gasser R.B."/>
        </authorList>
    </citation>
    <scope>NUCLEOTIDE SEQUENCE [LARGE SCALE GENOMIC DNA]</scope>
    <source>
        <strain evidence="7">DCEP-RM93F</strain>
        <strain evidence="6">DCEP-RM93M</strain>
    </source>
</reference>
<evidence type="ECO:0000313" key="6">
    <source>
        <dbReference type="EMBL" id="KFD57087.1"/>
    </source>
</evidence>
<dbReference type="InterPro" id="IPR051770">
    <property type="entry name" value="Forkhead_box_regulator"/>
</dbReference>
<feature type="DNA-binding region" description="Fork-head" evidence="4">
    <location>
        <begin position="90"/>
        <end position="186"/>
    </location>
</feature>
<keyword evidence="8" id="KW-1185">Reference proteome</keyword>
<dbReference type="PRINTS" id="PR00053">
    <property type="entry name" value="FORKHEAD"/>
</dbReference>
<feature type="domain" description="Fork-head" evidence="5">
    <location>
        <begin position="90"/>
        <end position="186"/>
    </location>
</feature>
<dbReference type="OrthoDB" id="5954824at2759"/>
<dbReference type="InterPro" id="IPR036388">
    <property type="entry name" value="WH-like_DNA-bd_sf"/>
</dbReference>
<dbReference type="FunFam" id="1.10.10.10:FF:000071">
    <property type="entry name" value="Forkhead box F1"/>
    <property type="match status" value="1"/>
</dbReference>
<gene>
    <name evidence="6" type="ORF">M513_01972</name>
    <name evidence="7" type="ORF">M514_01972</name>
</gene>
<dbReference type="GO" id="GO:0000978">
    <property type="term" value="F:RNA polymerase II cis-regulatory region sequence-specific DNA binding"/>
    <property type="evidence" value="ECO:0007669"/>
    <property type="project" value="TreeGrafter"/>
</dbReference>
<dbReference type="Pfam" id="PF00250">
    <property type="entry name" value="Forkhead"/>
    <property type="match status" value="1"/>
</dbReference>
<dbReference type="PROSITE" id="PS50039">
    <property type="entry name" value="FORK_HEAD_3"/>
    <property type="match status" value="1"/>
</dbReference>
<evidence type="ECO:0000259" key="5">
    <source>
        <dbReference type="PROSITE" id="PS50039"/>
    </source>
</evidence>
<accession>A0A085MIP1</accession>
<dbReference type="PANTHER" id="PTHR46262">
    <property type="entry name" value="FORKHEAD BOX PROTEIN BINIOU"/>
    <property type="match status" value="1"/>
</dbReference>
<dbReference type="InterPro" id="IPR036390">
    <property type="entry name" value="WH_DNA-bd_sf"/>
</dbReference>
<dbReference type="InterPro" id="IPR030456">
    <property type="entry name" value="TF_fork_head_CS_2"/>
</dbReference>
<dbReference type="GO" id="GO:0005634">
    <property type="term" value="C:nucleus"/>
    <property type="evidence" value="ECO:0007669"/>
    <property type="project" value="UniProtKB-SubCell"/>
</dbReference>
<dbReference type="SUPFAM" id="SSF46785">
    <property type="entry name" value="Winged helix' DNA-binding domain"/>
    <property type="match status" value="1"/>
</dbReference>
<evidence type="ECO:0000256" key="2">
    <source>
        <dbReference type="ARBA" id="ARBA00023125"/>
    </source>
</evidence>
<evidence type="ECO:0000256" key="4">
    <source>
        <dbReference type="PROSITE-ProRule" id="PRU00089"/>
    </source>
</evidence>
<dbReference type="AlphaFoldDB" id="A0A085MIP1"/>
<organism evidence="6 8">
    <name type="scientific">Trichuris suis</name>
    <name type="common">pig whipworm</name>
    <dbReference type="NCBI Taxonomy" id="68888"/>
    <lineage>
        <taxon>Eukaryota</taxon>
        <taxon>Metazoa</taxon>
        <taxon>Ecdysozoa</taxon>
        <taxon>Nematoda</taxon>
        <taxon>Enoplea</taxon>
        <taxon>Dorylaimia</taxon>
        <taxon>Trichinellida</taxon>
        <taxon>Trichuridae</taxon>
        <taxon>Trichuris</taxon>
    </lineage>
</organism>
<proteinExistence type="predicted"/>
<dbReference type="Proteomes" id="UP000030758">
    <property type="component" value="Unassembled WGS sequence"/>
</dbReference>
<name>A0A085MIP1_9BILA</name>
<evidence type="ECO:0000256" key="1">
    <source>
        <dbReference type="ARBA" id="ARBA00004123"/>
    </source>
</evidence>
<dbReference type="EMBL" id="KL367494">
    <property type="protein sequence ID" value="KFD69606.1"/>
    <property type="molecule type" value="Genomic_DNA"/>
</dbReference>
<dbReference type="GO" id="GO:0009887">
    <property type="term" value="P:animal organ morphogenesis"/>
    <property type="evidence" value="ECO:0007669"/>
    <property type="project" value="TreeGrafter"/>
</dbReference>
<dbReference type="PROSITE" id="PS00658">
    <property type="entry name" value="FORK_HEAD_2"/>
    <property type="match status" value="1"/>
</dbReference>
<dbReference type="InterPro" id="IPR018122">
    <property type="entry name" value="TF_fork_head_CS_1"/>
</dbReference>
<dbReference type="PROSITE" id="PS00657">
    <property type="entry name" value="FORK_HEAD_1"/>
    <property type="match status" value="1"/>
</dbReference>
<protein>
    <recommendedName>
        <fullName evidence="5">Fork-head domain-containing protein</fullName>
    </recommendedName>
</protein>
<dbReference type="InterPro" id="IPR001766">
    <property type="entry name" value="Fork_head_dom"/>
</dbReference>
<dbReference type="EMBL" id="KL363190">
    <property type="protein sequence ID" value="KFD57087.1"/>
    <property type="molecule type" value="Genomic_DNA"/>
</dbReference>
<dbReference type="Proteomes" id="UP000030764">
    <property type="component" value="Unassembled WGS sequence"/>
</dbReference>
<keyword evidence="2 4" id="KW-0238">DNA-binding</keyword>
<dbReference type="PANTHER" id="PTHR46262:SF2">
    <property type="entry name" value="FORKHEAD BOX PROTEIN BINIOU"/>
    <property type="match status" value="1"/>
</dbReference>
<comment type="subcellular location">
    <subcellularLocation>
        <location evidence="1 4">Nucleus</location>
    </subcellularLocation>
</comment>